<dbReference type="InterPro" id="IPR011992">
    <property type="entry name" value="EF-hand-dom_pair"/>
</dbReference>
<gene>
    <name evidence="3" type="ORF">BSTOLATCC_MIC46542</name>
</gene>
<accession>A0AAU9JKY9</accession>
<dbReference type="SMART" id="SM00054">
    <property type="entry name" value="EFh"/>
    <property type="match status" value="2"/>
</dbReference>
<dbReference type="PROSITE" id="PS00018">
    <property type="entry name" value="EF_HAND_1"/>
    <property type="match status" value="2"/>
</dbReference>
<comment type="caution">
    <text evidence="3">The sequence shown here is derived from an EMBL/GenBank/DDBJ whole genome shotgun (WGS) entry which is preliminary data.</text>
</comment>
<dbReference type="Pfam" id="PF13499">
    <property type="entry name" value="EF-hand_7"/>
    <property type="match status" value="1"/>
</dbReference>
<keyword evidence="1" id="KW-0106">Calcium</keyword>
<dbReference type="InterPro" id="IPR018247">
    <property type="entry name" value="EF_Hand_1_Ca_BS"/>
</dbReference>
<feature type="domain" description="EF-hand" evidence="2">
    <location>
        <begin position="67"/>
        <end position="102"/>
    </location>
</feature>
<evidence type="ECO:0000256" key="1">
    <source>
        <dbReference type="ARBA" id="ARBA00022837"/>
    </source>
</evidence>
<name>A0AAU9JKY9_9CILI</name>
<dbReference type="AlphaFoldDB" id="A0AAU9JKY9"/>
<reference evidence="3" key="1">
    <citation type="submission" date="2021-09" db="EMBL/GenBank/DDBJ databases">
        <authorList>
            <consortium name="AG Swart"/>
            <person name="Singh M."/>
            <person name="Singh A."/>
            <person name="Seah K."/>
            <person name="Emmerich C."/>
        </authorList>
    </citation>
    <scope>NUCLEOTIDE SEQUENCE</scope>
    <source>
        <strain evidence="3">ATCC30299</strain>
    </source>
</reference>
<feature type="domain" description="EF-hand" evidence="2">
    <location>
        <begin position="103"/>
        <end position="138"/>
    </location>
</feature>
<proteinExistence type="predicted"/>
<dbReference type="InterPro" id="IPR002048">
    <property type="entry name" value="EF_hand_dom"/>
</dbReference>
<dbReference type="SUPFAM" id="SSF47473">
    <property type="entry name" value="EF-hand"/>
    <property type="match status" value="1"/>
</dbReference>
<dbReference type="EMBL" id="CAJZBQ010000046">
    <property type="protein sequence ID" value="CAG9328545.1"/>
    <property type="molecule type" value="Genomic_DNA"/>
</dbReference>
<dbReference type="CDD" id="cd00051">
    <property type="entry name" value="EFh"/>
    <property type="match status" value="1"/>
</dbReference>
<dbReference type="GO" id="GO:0005509">
    <property type="term" value="F:calcium ion binding"/>
    <property type="evidence" value="ECO:0007669"/>
    <property type="project" value="InterPro"/>
</dbReference>
<keyword evidence="4" id="KW-1185">Reference proteome</keyword>
<evidence type="ECO:0000259" key="2">
    <source>
        <dbReference type="PROSITE" id="PS50222"/>
    </source>
</evidence>
<evidence type="ECO:0000313" key="3">
    <source>
        <dbReference type="EMBL" id="CAG9328545.1"/>
    </source>
</evidence>
<organism evidence="3 4">
    <name type="scientific">Blepharisma stoltei</name>
    <dbReference type="NCBI Taxonomy" id="1481888"/>
    <lineage>
        <taxon>Eukaryota</taxon>
        <taxon>Sar</taxon>
        <taxon>Alveolata</taxon>
        <taxon>Ciliophora</taxon>
        <taxon>Postciliodesmatophora</taxon>
        <taxon>Heterotrichea</taxon>
        <taxon>Heterotrichida</taxon>
        <taxon>Blepharismidae</taxon>
        <taxon>Blepharisma</taxon>
    </lineage>
</organism>
<sequence length="261" mass="30350">MITLNKDAKLKLRPNTSYIANKPKLNLSCFTQSFVKERDNMIKLRKYETHHWLKLHGRGMFIDFDSYQRSKLKGIFNDLDDDGSGSLGIDELYEPLLALGLVESKEDVQYLVNMVDIDKSGLIEFEEFIKILTAAKGNQGENLLVQFFKDLVNGRIFQEYKDLPFKLLISNRRREIMLQSYMGTTNSEKEKGFRILTAFANVLRDRDMQIPKSEMLINKRNKIGMQTNQGIKGIIRSRFKRGSFKIRAQNKFARSNSVKLY</sequence>
<protein>
    <recommendedName>
        <fullName evidence="2">EF-hand domain-containing protein</fullName>
    </recommendedName>
</protein>
<dbReference type="Proteomes" id="UP001162131">
    <property type="component" value="Unassembled WGS sequence"/>
</dbReference>
<dbReference type="PROSITE" id="PS50222">
    <property type="entry name" value="EF_HAND_2"/>
    <property type="match status" value="2"/>
</dbReference>
<evidence type="ECO:0000313" key="4">
    <source>
        <dbReference type="Proteomes" id="UP001162131"/>
    </source>
</evidence>
<dbReference type="Gene3D" id="1.10.238.10">
    <property type="entry name" value="EF-hand"/>
    <property type="match status" value="1"/>
</dbReference>